<dbReference type="KEGG" id="abaw:D5400_20225"/>
<sequence length="332" mass="35024">MGDPPADLGNMEETNMNYHILSGVCFAAGLTLTGMAHAQSLGIGAGTQGSQNYAVNAGFAEFLSQELGLDVRVQAYGGSGQSMPLIDAGRLDLQLVPSPDFAAAAFGDEPFEGRPLENIRAIGSLSSSAYGFMVRADSDYRTVSDIEGLTITYGFAAQPTLRLQVDGILAAGGLSIDDMSASNVPSVPNGVDDLISGNVDVAFFALQGGKTREADAAIGIRWLAVEETPEAEAAMQKFVPTSYIKVVPGGSAPGVEEDTPMMGYDYVLTGGAHLDDDVVRQIVELLHDNPDKVRGILNTFAEFEPAEMAPQFEGIEYHPAASAYYQEIGLVD</sequence>
<dbReference type="SUPFAM" id="SSF53850">
    <property type="entry name" value="Periplasmic binding protein-like II"/>
    <property type="match status" value="1"/>
</dbReference>
<dbReference type="AlphaFoldDB" id="A0A3Q8XTI5"/>
<dbReference type="EMBL" id="CP032509">
    <property type="protein sequence ID" value="AZN73305.1"/>
    <property type="molecule type" value="Genomic_DNA"/>
</dbReference>
<dbReference type="PANTHER" id="PTHR42941">
    <property type="entry name" value="SLL1037 PROTEIN"/>
    <property type="match status" value="1"/>
</dbReference>
<dbReference type="Pfam" id="PF16868">
    <property type="entry name" value="NMT1_3"/>
    <property type="match status" value="1"/>
</dbReference>
<reference evidence="1 2" key="1">
    <citation type="submission" date="2018-09" db="EMBL/GenBank/DDBJ databases">
        <title>Marinorhizobium profundi gen. nov., sp. nov., isolated from a deep-sea sediment sample from the New Britain Trench and proposal of Marinorhizobiaceae fam. nov. in the order Rhizobiales of the class Alphaproteobacteria.</title>
        <authorList>
            <person name="Cao J."/>
        </authorList>
    </citation>
    <scope>NUCLEOTIDE SEQUENCE [LARGE SCALE GENOMIC DNA]</scope>
    <source>
        <strain evidence="1 2">WS11</strain>
    </source>
</reference>
<organism evidence="1 2">
    <name type="scientific">Georhizobium profundi</name>
    <dbReference type="NCBI Taxonomy" id="2341112"/>
    <lineage>
        <taxon>Bacteria</taxon>
        <taxon>Pseudomonadati</taxon>
        <taxon>Pseudomonadota</taxon>
        <taxon>Alphaproteobacteria</taxon>
        <taxon>Hyphomicrobiales</taxon>
        <taxon>Rhizobiaceae</taxon>
        <taxon>Georhizobium</taxon>
    </lineage>
</organism>
<evidence type="ECO:0000313" key="1">
    <source>
        <dbReference type="EMBL" id="AZN73305.1"/>
    </source>
</evidence>
<proteinExistence type="predicted"/>
<name>A0A3Q8XTI5_9HYPH</name>
<accession>A0A3Q8XTI5</accession>
<protein>
    <submittedName>
        <fullName evidence="1">TAXI family TRAP transporter solute-binding subunit</fullName>
    </submittedName>
</protein>
<keyword evidence="2" id="KW-1185">Reference proteome</keyword>
<dbReference type="OrthoDB" id="6788250at2"/>
<evidence type="ECO:0000313" key="2">
    <source>
        <dbReference type="Proteomes" id="UP000268192"/>
    </source>
</evidence>
<dbReference type="Proteomes" id="UP000268192">
    <property type="component" value="Chromosome"/>
</dbReference>
<gene>
    <name evidence="1" type="ORF">D5400_20225</name>
</gene>
<dbReference type="NCBIfam" id="TIGR02122">
    <property type="entry name" value="TRAP_TAXI"/>
    <property type="match status" value="1"/>
</dbReference>
<dbReference type="PANTHER" id="PTHR42941:SF1">
    <property type="entry name" value="SLL1037 PROTEIN"/>
    <property type="match status" value="1"/>
</dbReference>
<dbReference type="InterPro" id="IPR011852">
    <property type="entry name" value="TRAP_TAXI"/>
</dbReference>
<dbReference type="Gene3D" id="3.40.190.10">
    <property type="entry name" value="Periplasmic binding protein-like II"/>
    <property type="match status" value="2"/>
</dbReference>